<organism evidence="3 4">
    <name type="scientific">Guyparkeria halophila</name>
    <dbReference type="NCBI Taxonomy" id="47960"/>
    <lineage>
        <taxon>Bacteria</taxon>
        <taxon>Pseudomonadati</taxon>
        <taxon>Pseudomonadota</taxon>
        <taxon>Gammaproteobacteria</taxon>
        <taxon>Chromatiales</taxon>
        <taxon>Thioalkalibacteraceae</taxon>
        <taxon>Guyparkeria</taxon>
    </lineage>
</organism>
<gene>
    <name evidence="3" type="ORF">GM160_03105</name>
</gene>
<dbReference type="InterPro" id="IPR005545">
    <property type="entry name" value="YCII"/>
</dbReference>
<reference evidence="3 4" key="1">
    <citation type="submission" date="2019-11" db="EMBL/GenBank/DDBJ databases">
        <authorList>
            <person name="Zhang J."/>
            <person name="Sun C."/>
        </authorList>
    </citation>
    <scope>NUCLEOTIDE SEQUENCE [LARGE SCALE GENOMIC DNA]</scope>
    <source>
        <strain evidence="4">sp2</strain>
    </source>
</reference>
<dbReference type="PANTHER" id="PTHR33606:SF3">
    <property type="entry name" value="PROTEIN YCII"/>
    <property type="match status" value="1"/>
</dbReference>
<protein>
    <recommendedName>
        <fullName evidence="2">YCII-related domain-containing protein</fullName>
    </recommendedName>
</protein>
<evidence type="ECO:0000313" key="3">
    <source>
        <dbReference type="EMBL" id="QGT77965.1"/>
    </source>
</evidence>
<feature type="domain" description="YCII-related" evidence="2">
    <location>
        <begin position="3"/>
        <end position="93"/>
    </location>
</feature>
<dbReference type="Proteomes" id="UP000427716">
    <property type="component" value="Chromosome"/>
</dbReference>
<dbReference type="Pfam" id="PF03795">
    <property type="entry name" value="YCII"/>
    <property type="match status" value="1"/>
</dbReference>
<evidence type="ECO:0000259" key="2">
    <source>
        <dbReference type="Pfam" id="PF03795"/>
    </source>
</evidence>
<evidence type="ECO:0000313" key="4">
    <source>
        <dbReference type="Proteomes" id="UP000427716"/>
    </source>
</evidence>
<dbReference type="EMBL" id="CP046415">
    <property type="protein sequence ID" value="QGT77965.1"/>
    <property type="molecule type" value="Genomic_DNA"/>
</dbReference>
<proteinExistence type="inferred from homology"/>
<dbReference type="InterPro" id="IPR011008">
    <property type="entry name" value="Dimeric_a/b-barrel"/>
</dbReference>
<dbReference type="PANTHER" id="PTHR33606">
    <property type="entry name" value="PROTEIN YCII"/>
    <property type="match status" value="1"/>
</dbReference>
<dbReference type="KEGG" id="ghl:GM160_03105"/>
<dbReference type="SUPFAM" id="SSF54909">
    <property type="entry name" value="Dimeric alpha+beta barrel"/>
    <property type="match status" value="1"/>
</dbReference>
<dbReference type="Gene3D" id="3.30.70.1060">
    <property type="entry name" value="Dimeric alpha+beta barrel"/>
    <property type="match status" value="1"/>
</dbReference>
<keyword evidence="4" id="KW-1185">Reference proteome</keyword>
<comment type="similarity">
    <text evidence="1">Belongs to the YciI family.</text>
</comment>
<evidence type="ECO:0000256" key="1">
    <source>
        <dbReference type="ARBA" id="ARBA00007689"/>
    </source>
</evidence>
<accession>A0A6I6D124</accession>
<sequence>MQWFMIVANDVADSAPLRAEHRDAHRARIESMTEEGRILTAGPLPIDPADPDRGLSGSLIVAAFEDLESARRWAESDPFAVGGVYASVDVRPYKPIFGATG</sequence>
<dbReference type="RefSeq" id="WP_156228028.1">
    <property type="nucleotide sequence ID" value="NZ_CP046415.1"/>
</dbReference>
<dbReference type="AlphaFoldDB" id="A0A6I6D124"/>
<name>A0A6I6D124_9GAMM</name>
<dbReference type="InterPro" id="IPR051807">
    <property type="entry name" value="Sec-metab_biosynth-assoc"/>
</dbReference>